<evidence type="ECO:0000313" key="2">
    <source>
        <dbReference type="WBParaSite" id="Csp11.Scaffold629.g14919.t1"/>
    </source>
</evidence>
<keyword evidence="1" id="KW-1185">Reference proteome</keyword>
<dbReference type="Proteomes" id="UP000095282">
    <property type="component" value="Unplaced"/>
</dbReference>
<reference evidence="2" key="1">
    <citation type="submission" date="2016-11" db="UniProtKB">
        <authorList>
            <consortium name="WormBaseParasite"/>
        </authorList>
    </citation>
    <scope>IDENTIFICATION</scope>
</reference>
<organism evidence="1 2">
    <name type="scientific">Caenorhabditis tropicalis</name>
    <dbReference type="NCBI Taxonomy" id="1561998"/>
    <lineage>
        <taxon>Eukaryota</taxon>
        <taxon>Metazoa</taxon>
        <taxon>Ecdysozoa</taxon>
        <taxon>Nematoda</taxon>
        <taxon>Chromadorea</taxon>
        <taxon>Rhabditida</taxon>
        <taxon>Rhabditina</taxon>
        <taxon>Rhabditomorpha</taxon>
        <taxon>Rhabditoidea</taxon>
        <taxon>Rhabditidae</taxon>
        <taxon>Peloderinae</taxon>
        <taxon>Caenorhabditis</taxon>
    </lineage>
</organism>
<protein>
    <submittedName>
        <fullName evidence="2">FTH domain-containing protein</fullName>
    </submittedName>
</protein>
<dbReference type="WBParaSite" id="Csp11.Scaffold629.g14919.t1">
    <property type="protein sequence ID" value="Csp11.Scaffold629.g14919.t1"/>
    <property type="gene ID" value="Csp11.Scaffold629.g14919"/>
</dbReference>
<name>A0A1I7U511_9PELO</name>
<proteinExistence type="predicted"/>
<sequence length="243" mass="28574">MKPKPPPKKKIPQKNVRRAAKIGLLKCIFAELYTPSQIASIKFDAKVDYGMDREIVDFMAKLNRKFMRLERPPLDFEIFKLCLLYILTPDIRRIVGDIEILDFDNHHCLEISKIEKIRREIYDYKNRPRHPAELHVGNLLDFIFKKIEPNYKYTEIIYFSVDSCNLESVLDEMCDAAPKKEHFTGHPGKMDHVVFVKQLDWPDRSYVLSPDIYKMYPELKGLLSTADGMAFYQNYMNYIAVSL</sequence>
<accession>A0A1I7U511</accession>
<dbReference type="eggNOG" id="ENOG502QUX8">
    <property type="taxonomic scope" value="Eukaryota"/>
</dbReference>
<evidence type="ECO:0000313" key="1">
    <source>
        <dbReference type="Proteomes" id="UP000095282"/>
    </source>
</evidence>
<dbReference type="AlphaFoldDB" id="A0A1I7U511"/>